<accession>A0A3E2BPW9</accession>
<organism evidence="1 2">
    <name type="scientific">Candidatus Saccharicenans subterraneus</name>
    <dbReference type="NCBI Taxonomy" id="2508984"/>
    <lineage>
        <taxon>Bacteria</taxon>
        <taxon>Candidatus Aminicenantota</taxon>
        <taxon>Candidatus Aminicenantia</taxon>
        <taxon>Candidatus Aminicenantales</taxon>
        <taxon>Candidatus Saccharicenantaceae</taxon>
        <taxon>Candidatus Saccharicenans</taxon>
    </lineage>
</organism>
<dbReference type="Proteomes" id="UP000257323">
    <property type="component" value="Unassembled WGS sequence"/>
</dbReference>
<comment type="caution">
    <text evidence="1">The sequence shown here is derived from an EMBL/GenBank/DDBJ whole genome shotgun (WGS) entry which is preliminary data.</text>
</comment>
<reference evidence="1 2" key="1">
    <citation type="submission" date="2018-08" db="EMBL/GenBank/DDBJ databases">
        <title>Genome analysis of the thermophilic bacterium of the candidate phylum Aminicenantes from deep subsurface aquifer revealed its physiology and ecological role.</title>
        <authorList>
            <person name="Kadnikov V.V."/>
            <person name="Mardanov A.V."/>
            <person name="Beletsky A.V."/>
            <person name="Karnachuk O.V."/>
            <person name="Ravin N.V."/>
        </authorList>
    </citation>
    <scope>NUCLEOTIDE SEQUENCE [LARGE SCALE GENOMIC DNA]</scope>
    <source>
        <strain evidence="1">BY38</strain>
    </source>
</reference>
<dbReference type="EMBL" id="QUAH01000002">
    <property type="protein sequence ID" value="RFT16754.1"/>
    <property type="molecule type" value="Genomic_DNA"/>
</dbReference>
<dbReference type="AlphaFoldDB" id="A0A3E2BPW9"/>
<evidence type="ECO:0000313" key="2">
    <source>
        <dbReference type="Proteomes" id="UP000257323"/>
    </source>
</evidence>
<protein>
    <submittedName>
        <fullName evidence="1">Uncharacterized protein</fullName>
    </submittedName>
</protein>
<proteinExistence type="predicted"/>
<gene>
    <name evidence="1" type="ORF">OP8BY_1367</name>
</gene>
<sequence>MRQEIISKTFEFEAVPMSVQKELWCCWYCHDYRARKTSAEI</sequence>
<name>A0A3E2BPW9_9BACT</name>
<evidence type="ECO:0000313" key="1">
    <source>
        <dbReference type="EMBL" id="RFT16754.1"/>
    </source>
</evidence>